<name>A0A6C2ULT8_9BACT</name>
<organism evidence="2 3">
    <name type="scientific">Pontiella sulfatireligans</name>
    <dbReference type="NCBI Taxonomy" id="2750658"/>
    <lineage>
        <taxon>Bacteria</taxon>
        <taxon>Pseudomonadati</taxon>
        <taxon>Kiritimatiellota</taxon>
        <taxon>Kiritimatiellia</taxon>
        <taxon>Kiritimatiellales</taxon>
        <taxon>Pontiellaceae</taxon>
        <taxon>Pontiella</taxon>
    </lineage>
</organism>
<feature type="transmembrane region" description="Helical" evidence="1">
    <location>
        <begin position="6"/>
        <end position="28"/>
    </location>
</feature>
<accession>A0A6C2ULT8</accession>
<keyword evidence="1" id="KW-0812">Transmembrane</keyword>
<keyword evidence="1" id="KW-1133">Transmembrane helix</keyword>
<dbReference type="AlphaFoldDB" id="A0A6C2ULT8"/>
<dbReference type="Proteomes" id="UP000346198">
    <property type="component" value="Unassembled WGS sequence"/>
</dbReference>
<evidence type="ECO:0000313" key="3">
    <source>
        <dbReference type="Proteomes" id="UP000346198"/>
    </source>
</evidence>
<evidence type="ECO:0000313" key="2">
    <source>
        <dbReference type="EMBL" id="VGO20274.1"/>
    </source>
</evidence>
<keyword evidence="1" id="KW-0472">Membrane</keyword>
<reference evidence="2 3" key="1">
    <citation type="submission" date="2019-04" db="EMBL/GenBank/DDBJ databases">
        <authorList>
            <person name="Van Vliet M D."/>
        </authorList>
    </citation>
    <scope>NUCLEOTIDE SEQUENCE [LARGE SCALE GENOMIC DNA]</scope>
    <source>
        <strain evidence="2 3">F21</strain>
    </source>
</reference>
<evidence type="ECO:0000256" key="1">
    <source>
        <dbReference type="SAM" id="Phobius"/>
    </source>
</evidence>
<proteinExistence type="predicted"/>
<sequence length="46" mass="5035">MSFIASALLVSIAAGVFGVASLLFFPFVQSLRVVRKERVPHRSMKA</sequence>
<keyword evidence="3" id="KW-1185">Reference proteome</keyword>
<dbReference type="EMBL" id="CAAHFH010000001">
    <property type="protein sequence ID" value="VGO20274.1"/>
    <property type="molecule type" value="Genomic_DNA"/>
</dbReference>
<gene>
    <name evidence="2" type="ORF">SCARR_02335</name>
</gene>
<protein>
    <submittedName>
        <fullName evidence="2">Uncharacterized protein</fullName>
    </submittedName>
</protein>